<dbReference type="EMBL" id="JALNTZ010000003">
    <property type="protein sequence ID" value="KAJ3660021.1"/>
    <property type="molecule type" value="Genomic_DNA"/>
</dbReference>
<dbReference type="Proteomes" id="UP001168821">
    <property type="component" value="Unassembled WGS sequence"/>
</dbReference>
<dbReference type="AlphaFoldDB" id="A0AA38MKL3"/>
<name>A0AA38MKL3_9CUCU</name>
<comment type="caution">
    <text evidence="1">The sequence shown here is derived from an EMBL/GenBank/DDBJ whole genome shotgun (WGS) entry which is preliminary data.</text>
</comment>
<keyword evidence="2" id="KW-1185">Reference proteome</keyword>
<sequence length="133" mass="16159">MFTQGTPSFHMMNCNNGYNFKRANYPLVYESLSSIDWTPLQNIDDVEKACLHFYNKLYEMFNLAIPKYSSSRHREYYPPWFTSEIIRCVQQKTLAYKNYKKLQKNTERSIHYEELFKLHRSPSKYLLEEAYKR</sequence>
<proteinExistence type="predicted"/>
<reference evidence="1" key="1">
    <citation type="journal article" date="2023" name="G3 (Bethesda)">
        <title>Whole genome assemblies of Zophobas morio and Tenebrio molitor.</title>
        <authorList>
            <person name="Kaur S."/>
            <person name="Stinson S.A."/>
            <person name="diCenzo G.C."/>
        </authorList>
    </citation>
    <scope>NUCLEOTIDE SEQUENCE</scope>
    <source>
        <strain evidence="1">QUZm001</strain>
    </source>
</reference>
<evidence type="ECO:0000313" key="2">
    <source>
        <dbReference type="Proteomes" id="UP001168821"/>
    </source>
</evidence>
<organism evidence="1 2">
    <name type="scientific">Zophobas morio</name>
    <dbReference type="NCBI Taxonomy" id="2755281"/>
    <lineage>
        <taxon>Eukaryota</taxon>
        <taxon>Metazoa</taxon>
        <taxon>Ecdysozoa</taxon>
        <taxon>Arthropoda</taxon>
        <taxon>Hexapoda</taxon>
        <taxon>Insecta</taxon>
        <taxon>Pterygota</taxon>
        <taxon>Neoptera</taxon>
        <taxon>Endopterygota</taxon>
        <taxon>Coleoptera</taxon>
        <taxon>Polyphaga</taxon>
        <taxon>Cucujiformia</taxon>
        <taxon>Tenebrionidae</taxon>
        <taxon>Zophobas</taxon>
    </lineage>
</organism>
<protein>
    <submittedName>
        <fullName evidence="1">Uncharacterized protein</fullName>
    </submittedName>
</protein>
<evidence type="ECO:0000313" key="1">
    <source>
        <dbReference type="EMBL" id="KAJ3660021.1"/>
    </source>
</evidence>
<accession>A0AA38MKL3</accession>
<gene>
    <name evidence="1" type="ORF">Zmor_011677</name>
</gene>